<accession>A0A7J7VBE0</accession>
<evidence type="ECO:0000313" key="2">
    <source>
        <dbReference type="Proteomes" id="UP000558488"/>
    </source>
</evidence>
<proteinExistence type="predicted"/>
<comment type="caution">
    <text evidence="1">The sequence shown here is derived from an EMBL/GenBank/DDBJ whole genome shotgun (WGS) entry which is preliminary data.</text>
</comment>
<dbReference type="Proteomes" id="UP000558488">
    <property type="component" value="Unassembled WGS sequence"/>
</dbReference>
<keyword evidence="2" id="KW-1185">Reference proteome</keyword>
<reference evidence="1 2" key="1">
    <citation type="journal article" date="2020" name="Nature">
        <title>Six reference-quality genomes reveal evolution of bat adaptations.</title>
        <authorList>
            <person name="Jebb D."/>
            <person name="Huang Z."/>
            <person name="Pippel M."/>
            <person name="Hughes G.M."/>
            <person name="Lavrichenko K."/>
            <person name="Devanna P."/>
            <person name="Winkler S."/>
            <person name="Jermiin L.S."/>
            <person name="Skirmuntt E.C."/>
            <person name="Katzourakis A."/>
            <person name="Burkitt-Gray L."/>
            <person name="Ray D.A."/>
            <person name="Sullivan K.A.M."/>
            <person name="Roscito J.G."/>
            <person name="Kirilenko B.M."/>
            <person name="Davalos L.M."/>
            <person name="Corthals A.P."/>
            <person name="Power M.L."/>
            <person name="Jones G."/>
            <person name="Ransome R.D."/>
            <person name="Dechmann D.K.N."/>
            <person name="Locatelli A.G."/>
            <person name="Puechmaille S.J."/>
            <person name="Fedrigo O."/>
            <person name="Jarvis E.D."/>
            <person name="Hiller M."/>
            <person name="Vernes S.C."/>
            <person name="Myers E.W."/>
            <person name="Teeling E.C."/>
        </authorList>
    </citation>
    <scope>NUCLEOTIDE SEQUENCE [LARGE SCALE GENOMIC DNA]</scope>
    <source>
        <strain evidence="1">MPipKuh1</strain>
        <tissue evidence="1">Flight muscle</tissue>
    </source>
</reference>
<organism evidence="1 2">
    <name type="scientific">Pipistrellus kuhlii</name>
    <name type="common">Kuhl's pipistrelle</name>
    <dbReference type="NCBI Taxonomy" id="59472"/>
    <lineage>
        <taxon>Eukaryota</taxon>
        <taxon>Metazoa</taxon>
        <taxon>Chordata</taxon>
        <taxon>Craniata</taxon>
        <taxon>Vertebrata</taxon>
        <taxon>Euteleostomi</taxon>
        <taxon>Mammalia</taxon>
        <taxon>Eutheria</taxon>
        <taxon>Laurasiatheria</taxon>
        <taxon>Chiroptera</taxon>
        <taxon>Yangochiroptera</taxon>
        <taxon>Vespertilionidae</taxon>
        <taxon>Pipistrellus</taxon>
    </lineage>
</organism>
<dbReference type="AlphaFoldDB" id="A0A7J7VBE0"/>
<gene>
    <name evidence="1" type="ORF">mPipKuh1_008498</name>
</gene>
<name>A0A7J7VBE0_PIPKU</name>
<dbReference type="EMBL" id="JACAGB010000015">
    <property type="protein sequence ID" value="KAF6322497.1"/>
    <property type="molecule type" value="Genomic_DNA"/>
</dbReference>
<sequence>MPRETEAPGGHPARCRGKLRLAAVQVLKVPHYSKEMTVPSPSRSAIHSLNSCGLSGVLSTTVCPVRCQALERFLLRPIIVATQVRGLQTQCSLIAVARNYGLCSELSLAAEVVFIPSWQSEEPERPGEKSKCSPPFLPLNLKKSFRGAMNPLEICSSSL</sequence>
<protein>
    <submittedName>
        <fullName evidence="1">Uncharacterized protein</fullName>
    </submittedName>
</protein>
<evidence type="ECO:0000313" key="1">
    <source>
        <dbReference type="EMBL" id="KAF6322497.1"/>
    </source>
</evidence>